<dbReference type="InParanoid" id="A0A1Y2GYR7"/>
<dbReference type="GO" id="GO:0075523">
    <property type="term" value="P:viral translational frameshifting"/>
    <property type="evidence" value="ECO:0007669"/>
    <property type="project" value="UniProtKB-KW"/>
</dbReference>
<name>A0A1Y2GYR7_9FUNG</name>
<dbReference type="InterPro" id="IPR002993">
    <property type="entry name" value="ODC_AZ"/>
</dbReference>
<protein>
    <recommendedName>
        <fullName evidence="4">Ornithine decarboxylase antizyme</fullName>
    </recommendedName>
</protein>
<accession>A0A1Y2GYR7</accession>
<dbReference type="GeneID" id="33571595"/>
<dbReference type="Pfam" id="PF02100">
    <property type="entry name" value="ODC_AZ"/>
    <property type="match status" value="1"/>
</dbReference>
<evidence type="ECO:0000313" key="6">
    <source>
        <dbReference type="EMBL" id="ORZ26954.1"/>
    </source>
</evidence>
<comment type="caution">
    <text evidence="6">The sequence shown here is derived from an EMBL/GenBank/DDBJ whole genome shotgun (WGS) entry which is preliminary data.</text>
</comment>
<dbReference type="InterPro" id="IPR038581">
    <property type="entry name" value="ODC_AZ_sf"/>
</dbReference>
<gene>
    <name evidence="6" type="ORF">BCR41DRAFT_419384</name>
</gene>
<proteinExistence type="inferred from homology"/>
<dbReference type="OrthoDB" id="5959761at2759"/>
<evidence type="ECO:0000313" key="7">
    <source>
        <dbReference type="Proteomes" id="UP000193648"/>
    </source>
</evidence>
<reference evidence="6 7" key="1">
    <citation type="submission" date="2016-07" db="EMBL/GenBank/DDBJ databases">
        <title>Pervasive Adenine N6-methylation of Active Genes in Fungi.</title>
        <authorList>
            <consortium name="DOE Joint Genome Institute"/>
            <person name="Mondo S.J."/>
            <person name="Dannebaum R.O."/>
            <person name="Kuo R.C."/>
            <person name="Labutti K."/>
            <person name="Haridas S."/>
            <person name="Kuo A."/>
            <person name="Salamov A."/>
            <person name="Ahrendt S.R."/>
            <person name="Lipzen A."/>
            <person name="Sullivan W."/>
            <person name="Andreopoulos W.B."/>
            <person name="Clum A."/>
            <person name="Lindquist E."/>
            <person name="Daum C."/>
            <person name="Ramamoorthy G.K."/>
            <person name="Gryganskyi A."/>
            <person name="Culley D."/>
            <person name="Magnuson J.K."/>
            <person name="James T.Y."/>
            <person name="O'Malley M.A."/>
            <person name="Stajich J.E."/>
            <person name="Spatafora J.W."/>
            <person name="Visel A."/>
            <person name="Grigoriev I.V."/>
        </authorList>
    </citation>
    <scope>NUCLEOTIDE SEQUENCE [LARGE SCALE GENOMIC DNA]</scope>
    <source>
        <strain evidence="6 7">NRRL 3116</strain>
    </source>
</reference>
<dbReference type="AlphaFoldDB" id="A0A1Y2GYR7"/>
<dbReference type="Proteomes" id="UP000193648">
    <property type="component" value="Unassembled WGS sequence"/>
</dbReference>
<keyword evidence="7" id="KW-1185">Reference proteome</keyword>
<organism evidence="6 7">
    <name type="scientific">Lobosporangium transversale</name>
    <dbReference type="NCBI Taxonomy" id="64571"/>
    <lineage>
        <taxon>Eukaryota</taxon>
        <taxon>Fungi</taxon>
        <taxon>Fungi incertae sedis</taxon>
        <taxon>Mucoromycota</taxon>
        <taxon>Mortierellomycotina</taxon>
        <taxon>Mortierellomycetes</taxon>
        <taxon>Mortierellales</taxon>
        <taxon>Mortierellaceae</taxon>
        <taxon>Lobosporangium</taxon>
    </lineage>
</organism>
<dbReference type="STRING" id="64571.A0A1Y2GYR7"/>
<dbReference type="GO" id="GO:0005634">
    <property type="term" value="C:nucleus"/>
    <property type="evidence" value="ECO:0007669"/>
    <property type="project" value="TreeGrafter"/>
</dbReference>
<dbReference type="GO" id="GO:0045732">
    <property type="term" value="P:positive regulation of protein catabolic process"/>
    <property type="evidence" value="ECO:0007669"/>
    <property type="project" value="TreeGrafter"/>
</dbReference>
<comment type="subunit">
    <text evidence="3">Interacts with ODC and thereby sterically blocks ODC homodimerization.</text>
</comment>
<dbReference type="PANTHER" id="PTHR10279">
    <property type="entry name" value="ORNITHINE DECARBOXYLASE ANTIZYME"/>
    <property type="match status" value="1"/>
</dbReference>
<dbReference type="EMBL" id="MCFF01000005">
    <property type="protein sequence ID" value="ORZ26954.1"/>
    <property type="molecule type" value="Genomic_DNA"/>
</dbReference>
<evidence type="ECO:0000256" key="1">
    <source>
        <dbReference type="ARBA" id="ARBA00002307"/>
    </source>
</evidence>
<dbReference type="PANTHER" id="PTHR10279:SF10">
    <property type="entry name" value="ORNITHINE DECARBOXYLASE ANTIZYME"/>
    <property type="match status" value="1"/>
</dbReference>
<dbReference type="Gene3D" id="3.40.630.60">
    <property type="match status" value="1"/>
</dbReference>
<comment type="similarity">
    <text evidence="2">Belongs to the ODC antizyme family.</text>
</comment>
<dbReference type="RefSeq" id="XP_021884701.1">
    <property type="nucleotide sequence ID" value="XM_022029752.1"/>
</dbReference>
<evidence type="ECO:0000256" key="2">
    <source>
        <dbReference type="ARBA" id="ARBA00008796"/>
    </source>
</evidence>
<dbReference type="GO" id="GO:0005737">
    <property type="term" value="C:cytoplasm"/>
    <property type="evidence" value="ECO:0007669"/>
    <property type="project" value="TreeGrafter"/>
</dbReference>
<dbReference type="InterPro" id="IPR016181">
    <property type="entry name" value="Acyl_CoA_acyltransferase"/>
</dbReference>
<evidence type="ECO:0000256" key="5">
    <source>
        <dbReference type="ARBA" id="ARBA00022758"/>
    </source>
</evidence>
<keyword evidence="5" id="KW-0688">Ribosomal frameshifting</keyword>
<dbReference type="SUPFAM" id="SSF55729">
    <property type="entry name" value="Acyl-CoA N-acyltransferases (Nat)"/>
    <property type="match status" value="1"/>
</dbReference>
<evidence type="ECO:0000256" key="4">
    <source>
        <dbReference type="ARBA" id="ARBA00017712"/>
    </source>
</evidence>
<evidence type="ECO:0000256" key="3">
    <source>
        <dbReference type="ARBA" id="ARBA00011486"/>
    </source>
</evidence>
<sequence length="234" mass="24845">MESMNNSNSTNSASAAAATATAASSSTLMAMALPLDSFAPSPVIAPSLTNQSNIHAWRAGASGVPDIPINDCATMLTGPGGSGACEQSRQAGISGEICAFVREMKQYSSNHVDDTGHANGMEESDEAIRKRVDATLTITSNDSKRNTWLGFRSKKALFLKGNGWDDMDIRESVVAALELADEQLGCEKVYLCLEKSNPDLANLVRTLLYASFEVVHPGVLANADPKYLVLGMEL</sequence>
<comment type="function">
    <text evidence="1">Ornithine decarboxylase (ODC) antizyme protein that negatively regulates ODC activity and intracellular polyamine biosynthesis in response to increased intracellular polyamine levels. Binds to ODC monomers, inhibiting the assembly of the functional ODC homodimer, and targets the monomers for ubiquitin-independent proteolytic destruction by the 26S proteasome.</text>
</comment>
<dbReference type="GO" id="GO:0008073">
    <property type="term" value="F:ornithine decarboxylase inhibitor activity"/>
    <property type="evidence" value="ECO:0007669"/>
    <property type="project" value="InterPro"/>
</dbReference>